<keyword evidence="1" id="KW-1133">Transmembrane helix</keyword>
<evidence type="ECO:0000256" key="1">
    <source>
        <dbReference type="SAM" id="Phobius"/>
    </source>
</evidence>
<evidence type="ECO:0000313" key="3">
    <source>
        <dbReference type="Proteomes" id="UP000827721"/>
    </source>
</evidence>
<keyword evidence="3" id="KW-1185">Reference proteome</keyword>
<name>A0ABQ8GWY6_9ROSI</name>
<dbReference type="EMBL" id="JAFEMO010000629">
    <property type="protein sequence ID" value="KAH7511219.1"/>
    <property type="molecule type" value="Genomic_DNA"/>
</dbReference>
<reference evidence="2 3" key="1">
    <citation type="submission" date="2021-02" db="EMBL/GenBank/DDBJ databases">
        <title>Plant Genome Project.</title>
        <authorList>
            <person name="Zhang R.-G."/>
        </authorList>
    </citation>
    <scope>NUCLEOTIDE SEQUENCE [LARGE SCALE GENOMIC DNA]</scope>
    <source>
        <tissue evidence="2">Leaves</tissue>
    </source>
</reference>
<comment type="caution">
    <text evidence="2">The sequence shown here is derived from an EMBL/GenBank/DDBJ whole genome shotgun (WGS) entry which is preliminary data.</text>
</comment>
<feature type="transmembrane region" description="Helical" evidence="1">
    <location>
        <begin position="109"/>
        <end position="136"/>
    </location>
</feature>
<accession>A0ABQ8GWY6</accession>
<keyword evidence="1" id="KW-0812">Transmembrane</keyword>
<organism evidence="2 3">
    <name type="scientific">Xanthoceras sorbifolium</name>
    <dbReference type="NCBI Taxonomy" id="99658"/>
    <lineage>
        <taxon>Eukaryota</taxon>
        <taxon>Viridiplantae</taxon>
        <taxon>Streptophyta</taxon>
        <taxon>Embryophyta</taxon>
        <taxon>Tracheophyta</taxon>
        <taxon>Spermatophyta</taxon>
        <taxon>Magnoliopsida</taxon>
        <taxon>eudicotyledons</taxon>
        <taxon>Gunneridae</taxon>
        <taxon>Pentapetalae</taxon>
        <taxon>rosids</taxon>
        <taxon>malvids</taxon>
        <taxon>Sapindales</taxon>
        <taxon>Sapindaceae</taxon>
        <taxon>Xanthoceroideae</taxon>
        <taxon>Xanthoceras</taxon>
    </lineage>
</organism>
<dbReference type="Proteomes" id="UP000827721">
    <property type="component" value="Unassembled WGS sequence"/>
</dbReference>
<sequence>MMRHKKLSEFQSEIFAFQGVPSNAVPRRDKPRRVDLVCGESSRRLSLDCVPTKKKASGVPLSRPAFMAQINTKINPDYLRALEGAKDLSKNEVAATSTDKPQDNNIPKLLVLGGAIILACSLDGGLLPKAFIFSMARRFANMGKKL</sequence>
<evidence type="ECO:0000313" key="2">
    <source>
        <dbReference type="EMBL" id="KAH7511219.1"/>
    </source>
</evidence>
<gene>
    <name evidence="2" type="ORF">JRO89_XSUnG0219100</name>
</gene>
<proteinExistence type="predicted"/>
<protein>
    <submittedName>
        <fullName evidence="2">Uncharacterized protein</fullName>
    </submittedName>
</protein>
<keyword evidence="1" id="KW-0472">Membrane</keyword>